<accession>A0A2A9G1N4</accession>
<reference evidence="1 2" key="1">
    <citation type="submission" date="2017-10" db="EMBL/GenBank/DDBJ databases">
        <title>Sequencing the genomes of 1000 actinobacteria strains.</title>
        <authorList>
            <person name="Klenk H.-P."/>
        </authorList>
    </citation>
    <scope>NUCLEOTIDE SEQUENCE [LARGE SCALE GENOMIC DNA]</scope>
    <source>
        <strain evidence="1 2">DSM 46092</strain>
    </source>
</reference>
<dbReference type="AlphaFoldDB" id="A0A2A9G1N4"/>
<proteinExistence type="predicted"/>
<name>A0A2A9G1N4_9PSEU</name>
<dbReference type="Proteomes" id="UP000243542">
    <property type="component" value="Unassembled WGS sequence"/>
</dbReference>
<comment type="caution">
    <text evidence="1">The sequence shown here is derived from an EMBL/GenBank/DDBJ whole genome shotgun (WGS) entry which is preliminary data.</text>
</comment>
<evidence type="ECO:0000313" key="2">
    <source>
        <dbReference type="Proteomes" id="UP000243542"/>
    </source>
</evidence>
<evidence type="ECO:0000313" key="1">
    <source>
        <dbReference type="EMBL" id="PFG56821.1"/>
    </source>
</evidence>
<organism evidence="1 2">
    <name type="scientific">Amycolatopsis sulphurea</name>
    <dbReference type="NCBI Taxonomy" id="76022"/>
    <lineage>
        <taxon>Bacteria</taxon>
        <taxon>Bacillati</taxon>
        <taxon>Actinomycetota</taxon>
        <taxon>Actinomycetes</taxon>
        <taxon>Pseudonocardiales</taxon>
        <taxon>Pseudonocardiaceae</taxon>
        <taxon>Amycolatopsis</taxon>
    </lineage>
</organism>
<sequence length="67" mass="7327">MSFRSYGAVTIHCARSSVGWLCREWTVGQWMVIGAGSFVRCPPPFCGCLADWNLRFVPGGLPGVFGM</sequence>
<keyword evidence="2" id="KW-1185">Reference proteome</keyword>
<dbReference type="EMBL" id="PDJK01000001">
    <property type="protein sequence ID" value="PFG56821.1"/>
    <property type="molecule type" value="Genomic_DNA"/>
</dbReference>
<gene>
    <name evidence="1" type="ORF">ATK36_0352</name>
</gene>
<protein>
    <submittedName>
        <fullName evidence="1">Uncharacterized protein</fullName>
    </submittedName>
</protein>